<evidence type="ECO:0000313" key="2">
    <source>
        <dbReference type="Proteomes" id="UP000471640"/>
    </source>
</evidence>
<reference evidence="2" key="1">
    <citation type="journal article" date="2020" name="Microbiol. Resour. Announc.">
        <title>Draft Genome Sequences of Thiorhodococcus mannitoliphagus and Thiorhodococcus minor, Purple Sulfur Photosynthetic Bacteria in the Gammaproteobacterial Family Chromatiaceae.</title>
        <authorList>
            <person name="Aviles F.A."/>
            <person name="Meyer T.E."/>
            <person name="Kyndt J.A."/>
        </authorList>
    </citation>
    <scope>NUCLEOTIDE SEQUENCE [LARGE SCALE GENOMIC DNA]</scope>
    <source>
        <strain evidence="2">DSM 18266</strain>
    </source>
</reference>
<protein>
    <submittedName>
        <fullName evidence="1">Uncharacterized protein</fullName>
    </submittedName>
</protein>
<reference evidence="1 2" key="2">
    <citation type="submission" date="2020-02" db="EMBL/GenBank/DDBJ databases">
        <title>Genome sequences of Thiorhodococcus mannitoliphagus and Thiorhodococcus minor, purple sulfur photosynthetic bacteria in the gammaproteobacterial family, Chromatiaceae.</title>
        <authorList>
            <person name="Aviles F.A."/>
            <person name="Meyer T.E."/>
            <person name="Kyndt J.A."/>
        </authorList>
    </citation>
    <scope>NUCLEOTIDE SEQUENCE [LARGE SCALE GENOMIC DNA]</scope>
    <source>
        <strain evidence="1 2">DSM 18266</strain>
    </source>
</reference>
<gene>
    <name evidence="1" type="ORF">G3480_25640</name>
</gene>
<organism evidence="1 2">
    <name type="scientific">Thiorhodococcus mannitoliphagus</name>
    <dbReference type="NCBI Taxonomy" id="329406"/>
    <lineage>
        <taxon>Bacteria</taxon>
        <taxon>Pseudomonadati</taxon>
        <taxon>Pseudomonadota</taxon>
        <taxon>Gammaproteobacteria</taxon>
        <taxon>Chromatiales</taxon>
        <taxon>Chromatiaceae</taxon>
        <taxon>Thiorhodococcus</taxon>
    </lineage>
</organism>
<dbReference type="Proteomes" id="UP000471640">
    <property type="component" value="Unassembled WGS sequence"/>
</dbReference>
<evidence type="ECO:0000313" key="1">
    <source>
        <dbReference type="EMBL" id="NEX23617.1"/>
    </source>
</evidence>
<sequence length="55" mass="6107">MRAMAPRMASPTGIPVLLRPPIEDRERRHTPAASRMERGFGGQTLKEACVMCRGI</sequence>
<comment type="caution">
    <text evidence="1">The sequence shown here is derived from an EMBL/GenBank/DDBJ whole genome shotgun (WGS) entry which is preliminary data.</text>
</comment>
<accession>A0A6P1DZ75</accession>
<dbReference type="AlphaFoldDB" id="A0A6P1DZ75"/>
<proteinExistence type="predicted"/>
<name>A0A6P1DZ75_9GAMM</name>
<dbReference type="EMBL" id="JAAIJR010000252">
    <property type="protein sequence ID" value="NEX23617.1"/>
    <property type="molecule type" value="Genomic_DNA"/>
</dbReference>
<keyword evidence="2" id="KW-1185">Reference proteome</keyword>